<evidence type="ECO:0000313" key="1">
    <source>
        <dbReference type="EMBL" id="AGT42568.1"/>
    </source>
</evidence>
<dbReference type="AlphaFoldDB" id="S5ZX64"/>
<dbReference type="Proteomes" id="UP000015620">
    <property type="component" value="Chromosome"/>
</dbReference>
<dbReference type="EMBL" id="CP004120">
    <property type="protein sequence ID" value="AGT42568.1"/>
    <property type="molecule type" value="Genomic_DNA"/>
</dbReference>
<organism evidence="1 2">
    <name type="scientific">Treponema pedis str. T A4</name>
    <dbReference type="NCBI Taxonomy" id="1291379"/>
    <lineage>
        <taxon>Bacteria</taxon>
        <taxon>Pseudomonadati</taxon>
        <taxon>Spirochaetota</taxon>
        <taxon>Spirochaetia</taxon>
        <taxon>Spirochaetales</taxon>
        <taxon>Treponemataceae</taxon>
        <taxon>Treponema</taxon>
    </lineage>
</organism>
<dbReference type="KEGG" id="tped:TPE_0065"/>
<accession>S5ZX64</accession>
<dbReference type="STRING" id="1291379.TPE_0065"/>
<reference evidence="1 2" key="1">
    <citation type="journal article" date="2013" name="PLoS ONE">
        <title>Genome-Wide Relatedness of Treponema pedis, from Gingiva and Necrotic Skin Lesions of Pigs, with the Human Oral Pathogen Treponema denticola.</title>
        <authorList>
            <person name="Svartstrom O."/>
            <person name="Mushtaq M."/>
            <person name="Pringle M."/>
            <person name="Segerman B."/>
        </authorList>
    </citation>
    <scope>NUCLEOTIDE SEQUENCE [LARGE SCALE GENOMIC DNA]</scope>
    <source>
        <strain evidence="1">T A4</strain>
    </source>
</reference>
<protein>
    <submittedName>
        <fullName evidence="1">Uncharacterized protein</fullName>
    </submittedName>
</protein>
<gene>
    <name evidence="1" type="ORF">TPE_0065</name>
</gene>
<proteinExistence type="predicted"/>
<dbReference type="HOGENOM" id="CLU_3085913_0_0_12"/>
<sequence length="52" mass="6161">MLFVQNRKIDFFYLFISNLKNITSDGFILFKLIIRKGEVCMLGRKFVKKTAD</sequence>
<evidence type="ECO:0000313" key="2">
    <source>
        <dbReference type="Proteomes" id="UP000015620"/>
    </source>
</evidence>
<keyword evidence="2" id="KW-1185">Reference proteome</keyword>
<dbReference type="PATRIC" id="fig|1291379.3.peg.66"/>
<name>S5ZX64_9SPIR</name>